<feature type="signal peptide" evidence="1">
    <location>
        <begin position="1"/>
        <end position="26"/>
    </location>
</feature>
<dbReference type="SMART" id="SM00047">
    <property type="entry name" value="LYZ2"/>
    <property type="match status" value="1"/>
</dbReference>
<dbReference type="PANTHER" id="PTHR43308:SF5">
    <property type="entry name" value="S-LAYER PROTEIN _ PEPTIDOGLYCAN ENDO-BETA-N-ACETYLGLUCOSAMINIDASE"/>
    <property type="match status" value="1"/>
</dbReference>
<evidence type="ECO:0000313" key="4">
    <source>
        <dbReference type="Proteomes" id="UP000700212"/>
    </source>
</evidence>
<evidence type="ECO:0000313" key="3">
    <source>
        <dbReference type="EMBL" id="HJH11202.1"/>
    </source>
</evidence>
<organism evidence="3 4">
    <name type="scientific">Metalysinibacillus jejuensis</name>
    <dbReference type="NCBI Taxonomy" id="914327"/>
    <lineage>
        <taxon>Bacteria</taxon>
        <taxon>Bacillati</taxon>
        <taxon>Bacillota</taxon>
        <taxon>Bacilli</taxon>
        <taxon>Bacillales</taxon>
        <taxon>Caryophanaceae</taxon>
        <taxon>Metalysinibacillus</taxon>
    </lineage>
</organism>
<proteinExistence type="predicted"/>
<dbReference type="Gene3D" id="1.10.530.10">
    <property type="match status" value="1"/>
</dbReference>
<name>A0A921NB00_9BACL</name>
<gene>
    <name evidence="3" type="ORF">K8V30_05820</name>
</gene>
<dbReference type="EMBL" id="DYTV01000073">
    <property type="protein sequence ID" value="HJH11202.1"/>
    <property type="molecule type" value="Genomic_DNA"/>
</dbReference>
<protein>
    <submittedName>
        <fullName evidence="3">S-layer homology domain-containing protein</fullName>
    </submittedName>
</protein>
<dbReference type="Proteomes" id="UP000700212">
    <property type="component" value="Unassembled WGS sequence"/>
</dbReference>
<sequence>MKKFSNYFFTFVLLLSFWSISSNVKAATVNSHTEGINYLIGINALTSSADTTASVTRAQFASFITKSLKLEKESPVTFSDVAINDPAYIDIRKAVEAGIVTGYTNGTFKPNDPISRVHMAVMLNRMLAYKDIQATTTALPFKDNAAILPEYQEAVAVGAHYDIIQGKQGFFLPHNHATVAQAATFVVRTMKVIDPDLKVSEVKPTEKPAPQPTPPATTGKYVVKEVQHGQLITRASYPTLTAARAAMASPNEVVTVNNKIIEMKSGFAVTNKYIAYRSETINDQLAVAENTELEFLSSDGVNAKVRLSGQLGTVSLNDLTLIPFSLAKGRAYYANVNGELVHYLYKHSANQFYASYTIGKAPSFMQPGQKYYSWNGMHFTGNGTSQEAYNYYQFLPARTQTNYTAAELDEYIMKQLRSLDANGGIWVNGVQRQDIAQRSKLIGLGSTLKEIEQRYQINALLILSLAQHESAYGMSKHAQELNNLFGLYVYDTNPLNKKFDSIKANIDELVNKFLQPNYLTPTGPYANGGVVGSKAVGFNMKYASDPFWGAKIAGHYYRADKTMGFKDANQPYTIGFTTSAVPIRTVATLYNNTPLFTHKRAGMPVAITSDNIADWYEILSDQYHSSRAYVPKANVRIVPTTK</sequence>
<reference evidence="3" key="2">
    <citation type="submission" date="2021-09" db="EMBL/GenBank/DDBJ databases">
        <authorList>
            <person name="Gilroy R."/>
        </authorList>
    </citation>
    <scope>NUCLEOTIDE SEQUENCE</scope>
    <source>
        <strain evidence="3">CHK160-4876</strain>
    </source>
</reference>
<feature type="domain" description="SLH" evidence="2">
    <location>
        <begin position="74"/>
        <end position="137"/>
    </location>
</feature>
<comment type="caution">
    <text evidence="3">The sequence shown here is derived from an EMBL/GenBank/DDBJ whole genome shotgun (WGS) entry which is preliminary data.</text>
</comment>
<dbReference type="InterPro" id="IPR001119">
    <property type="entry name" value="SLH_dom"/>
</dbReference>
<accession>A0A921NB00</accession>
<dbReference type="PROSITE" id="PS51272">
    <property type="entry name" value="SLH"/>
    <property type="match status" value="2"/>
</dbReference>
<evidence type="ECO:0000256" key="1">
    <source>
        <dbReference type="SAM" id="SignalP"/>
    </source>
</evidence>
<dbReference type="GO" id="GO:0004040">
    <property type="term" value="F:amidase activity"/>
    <property type="evidence" value="ECO:0007669"/>
    <property type="project" value="InterPro"/>
</dbReference>
<dbReference type="InterPro" id="IPR051465">
    <property type="entry name" value="Cell_Envelope_Struct_Comp"/>
</dbReference>
<evidence type="ECO:0000259" key="2">
    <source>
        <dbReference type="PROSITE" id="PS51272"/>
    </source>
</evidence>
<keyword evidence="1" id="KW-0732">Signal</keyword>
<feature type="domain" description="SLH" evidence="2">
    <location>
        <begin position="138"/>
        <end position="200"/>
    </location>
</feature>
<dbReference type="AlphaFoldDB" id="A0A921NB00"/>
<dbReference type="InterPro" id="IPR002901">
    <property type="entry name" value="MGlyc_endo_b_GlcNAc-like_dom"/>
</dbReference>
<feature type="chain" id="PRO_5036975506" evidence="1">
    <location>
        <begin position="27"/>
        <end position="642"/>
    </location>
</feature>
<reference evidence="3" key="1">
    <citation type="journal article" date="2021" name="PeerJ">
        <title>Extensive microbial diversity within the chicken gut microbiome revealed by metagenomics and culture.</title>
        <authorList>
            <person name="Gilroy R."/>
            <person name="Ravi A."/>
            <person name="Getino M."/>
            <person name="Pursley I."/>
            <person name="Horton D.L."/>
            <person name="Alikhan N.F."/>
            <person name="Baker D."/>
            <person name="Gharbi K."/>
            <person name="Hall N."/>
            <person name="Watson M."/>
            <person name="Adriaenssens E.M."/>
            <person name="Foster-Nyarko E."/>
            <person name="Jarju S."/>
            <person name="Secka A."/>
            <person name="Antonio M."/>
            <person name="Oren A."/>
            <person name="Chaudhuri R.R."/>
            <person name="La Ragione R."/>
            <person name="Hildebrand F."/>
            <person name="Pallen M.J."/>
        </authorList>
    </citation>
    <scope>NUCLEOTIDE SEQUENCE</scope>
    <source>
        <strain evidence="3">CHK160-4876</strain>
    </source>
</reference>
<dbReference type="PANTHER" id="PTHR43308">
    <property type="entry name" value="OUTER MEMBRANE PROTEIN ALPHA-RELATED"/>
    <property type="match status" value="1"/>
</dbReference>
<dbReference type="Pfam" id="PF01832">
    <property type="entry name" value="Glucosaminidase"/>
    <property type="match status" value="1"/>
</dbReference>
<dbReference type="Pfam" id="PF00395">
    <property type="entry name" value="SLH"/>
    <property type="match status" value="1"/>
</dbReference>